<sequence length="74" mass="7923">MDHLYMEKEISKYICAVCAFTDLTGIAIVNGNFQLWLLLGSCACDRGGGGVSPLRGLSLGAFHEDRGTPRSFAA</sequence>
<gene>
    <name evidence="1" type="ORF">V5799_013962</name>
</gene>
<dbReference type="Proteomes" id="UP001321473">
    <property type="component" value="Unassembled WGS sequence"/>
</dbReference>
<accession>A0AAQ4E4E9</accession>
<keyword evidence="2" id="KW-1185">Reference proteome</keyword>
<proteinExistence type="predicted"/>
<name>A0AAQ4E4E9_AMBAM</name>
<protein>
    <submittedName>
        <fullName evidence="1">Uncharacterized protein</fullName>
    </submittedName>
</protein>
<dbReference type="EMBL" id="JARKHS020022433">
    <property type="protein sequence ID" value="KAK8769573.1"/>
    <property type="molecule type" value="Genomic_DNA"/>
</dbReference>
<organism evidence="1 2">
    <name type="scientific">Amblyomma americanum</name>
    <name type="common">Lone star tick</name>
    <dbReference type="NCBI Taxonomy" id="6943"/>
    <lineage>
        <taxon>Eukaryota</taxon>
        <taxon>Metazoa</taxon>
        <taxon>Ecdysozoa</taxon>
        <taxon>Arthropoda</taxon>
        <taxon>Chelicerata</taxon>
        <taxon>Arachnida</taxon>
        <taxon>Acari</taxon>
        <taxon>Parasitiformes</taxon>
        <taxon>Ixodida</taxon>
        <taxon>Ixodoidea</taxon>
        <taxon>Ixodidae</taxon>
        <taxon>Amblyomminae</taxon>
        <taxon>Amblyomma</taxon>
    </lineage>
</organism>
<evidence type="ECO:0000313" key="1">
    <source>
        <dbReference type="EMBL" id="KAK8769573.1"/>
    </source>
</evidence>
<evidence type="ECO:0000313" key="2">
    <source>
        <dbReference type="Proteomes" id="UP001321473"/>
    </source>
</evidence>
<dbReference type="AlphaFoldDB" id="A0AAQ4E4E9"/>
<comment type="caution">
    <text evidence="1">The sequence shown here is derived from an EMBL/GenBank/DDBJ whole genome shotgun (WGS) entry which is preliminary data.</text>
</comment>
<reference evidence="1 2" key="1">
    <citation type="journal article" date="2023" name="Arcadia Sci">
        <title>De novo assembly of a long-read Amblyomma americanum tick genome.</title>
        <authorList>
            <person name="Chou S."/>
            <person name="Poskanzer K.E."/>
            <person name="Rollins M."/>
            <person name="Thuy-Boun P.S."/>
        </authorList>
    </citation>
    <scope>NUCLEOTIDE SEQUENCE [LARGE SCALE GENOMIC DNA]</scope>
    <source>
        <strain evidence="1">F_SG_1</strain>
        <tissue evidence="1">Salivary glands</tissue>
    </source>
</reference>